<evidence type="ECO:0000256" key="3">
    <source>
        <dbReference type="ARBA" id="ARBA00023125"/>
    </source>
</evidence>
<dbReference type="PANTHER" id="PTHR14057">
    <property type="entry name" value="TRANSCRIPTION FACTOR ONECUT"/>
    <property type="match status" value="1"/>
</dbReference>
<dbReference type="GO" id="GO:0000981">
    <property type="term" value="F:DNA-binding transcription factor activity, RNA polymerase II-specific"/>
    <property type="evidence" value="ECO:0007669"/>
    <property type="project" value="TreeGrafter"/>
</dbReference>
<dbReference type="PANTHER" id="PTHR14057:SF32">
    <property type="entry name" value="HOMEOBOX PROTEIN CEH-21-RELATED"/>
    <property type="match status" value="1"/>
</dbReference>
<proteinExistence type="predicted"/>
<dbReference type="SUPFAM" id="SSF47413">
    <property type="entry name" value="lambda repressor-like DNA-binding domains"/>
    <property type="match status" value="2"/>
</dbReference>
<sequence>MIPTTVLCFQQIIHESNCSLTELTNVRHPMNTDCYGVLKRKEVPISCFERDTVQIDNRFETGYESRDYPIYSGISDENQYPNKFEPATKRMKLEDSSVDQETSVGSCSDQERGVTRELNNAVINFNRPMPSSSPEFSFAPVSYSPSPPTSTQSHLMSIEQAQDFLSTPISSKINLNTKEIASQMREWFNLAICTQAFFAVHVLGVVRNRFHRVLTVPPLFDSLKTGKELFIKMYNWLKLSEDVKKEILSVFGNNDQKSKKIAQESEGEEEEYECPKEISRKRKASFHSETSLSSDSFLDTSITDETFNAFINKPVNYVQLMFSSLSNFESAYIKVEFDRIKSFQITHNLSLIIIISQFTAETFNAIINKNINYVNTKKISMLIKDWLEETQATQEWFATKILKRCRRTLNQCLNNPKDWKELSQKREIYVKMHNWMCLTEEQRLEIMRVYKAPNMDSQ</sequence>
<organism evidence="9">
    <name type="scientific">Caenorhabditis remanei</name>
    <name type="common">Caenorhabditis vulgaris</name>
    <dbReference type="NCBI Taxonomy" id="31234"/>
    <lineage>
        <taxon>Eukaryota</taxon>
        <taxon>Metazoa</taxon>
        <taxon>Ecdysozoa</taxon>
        <taxon>Nematoda</taxon>
        <taxon>Chromadorea</taxon>
        <taxon>Rhabditida</taxon>
        <taxon>Rhabditina</taxon>
        <taxon>Rhabditomorpha</taxon>
        <taxon>Rhabditoidea</taxon>
        <taxon>Rhabditidae</taxon>
        <taxon>Peloderinae</taxon>
        <taxon>Caenorhabditis</taxon>
    </lineage>
</organism>
<dbReference type="InterPro" id="IPR003350">
    <property type="entry name" value="CUT_dom"/>
</dbReference>
<feature type="domain" description="CUT" evidence="7">
    <location>
        <begin position="166"/>
        <end position="252"/>
    </location>
</feature>
<evidence type="ECO:0000256" key="4">
    <source>
        <dbReference type="ARBA" id="ARBA00023155"/>
    </source>
</evidence>
<keyword evidence="4" id="KW-0371">Homeobox</keyword>
<dbReference type="InterPro" id="IPR010982">
    <property type="entry name" value="Lambda_DNA-bd_dom_sf"/>
</dbReference>
<dbReference type="HOGENOM" id="CLU_032170_0_0_1"/>
<evidence type="ECO:0000256" key="6">
    <source>
        <dbReference type="ARBA" id="ARBA00023242"/>
    </source>
</evidence>
<evidence type="ECO:0000256" key="2">
    <source>
        <dbReference type="ARBA" id="ARBA00023015"/>
    </source>
</evidence>
<dbReference type="GO" id="GO:0005634">
    <property type="term" value="C:nucleus"/>
    <property type="evidence" value="ECO:0007669"/>
    <property type="project" value="UniProtKB-SubCell"/>
</dbReference>
<dbReference type="EMBL" id="DS269870">
    <property type="protein sequence ID" value="EFO89282.1"/>
    <property type="molecule type" value="Genomic_DNA"/>
</dbReference>
<keyword evidence="5" id="KW-0804">Transcription</keyword>
<dbReference type="Gene3D" id="1.10.260.40">
    <property type="entry name" value="lambda repressor-like DNA-binding domains"/>
    <property type="match status" value="2"/>
</dbReference>
<dbReference type="InterPro" id="IPR051649">
    <property type="entry name" value="CUT_Homeobox"/>
</dbReference>
<dbReference type="OrthoDB" id="5911112at2759"/>
<gene>
    <name evidence="8" type="ORF">CRE_20140</name>
</gene>
<protein>
    <recommendedName>
        <fullName evidence="7">CUT domain-containing protein</fullName>
    </recommendedName>
</protein>
<keyword evidence="9" id="KW-1185">Reference proteome</keyword>
<keyword evidence="6" id="KW-0539">Nucleus</keyword>
<dbReference type="Pfam" id="PF02376">
    <property type="entry name" value="CUT"/>
    <property type="match status" value="2"/>
</dbReference>
<evidence type="ECO:0000256" key="5">
    <source>
        <dbReference type="ARBA" id="ARBA00023163"/>
    </source>
</evidence>
<dbReference type="AlphaFoldDB" id="E3NS36"/>
<keyword evidence="2" id="KW-0805">Transcription regulation</keyword>
<evidence type="ECO:0000313" key="8">
    <source>
        <dbReference type="EMBL" id="EFO89282.1"/>
    </source>
</evidence>
<feature type="domain" description="CUT" evidence="7">
    <location>
        <begin position="365"/>
        <end position="451"/>
    </location>
</feature>
<dbReference type="InParanoid" id="E3NS36"/>
<dbReference type="SMART" id="SM01109">
    <property type="entry name" value="CUT"/>
    <property type="match status" value="1"/>
</dbReference>
<dbReference type="PROSITE" id="PS51042">
    <property type="entry name" value="CUT"/>
    <property type="match status" value="2"/>
</dbReference>
<reference evidence="8" key="1">
    <citation type="submission" date="2007-07" db="EMBL/GenBank/DDBJ databases">
        <title>PCAP assembly of the Caenorhabditis remanei genome.</title>
        <authorList>
            <consortium name="The Caenorhabditis remanei Sequencing Consortium"/>
            <person name="Wilson R.K."/>
        </authorList>
    </citation>
    <scope>NUCLEOTIDE SEQUENCE [LARGE SCALE GENOMIC DNA]</scope>
    <source>
        <strain evidence="8">PB4641</strain>
    </source>
</reference>
<evidence type="ECO:0000313" key="9">
    <source>
        <dbReference type="Proteomes" id="UP000008281"/>
    </source>
</evidence>
<evidence type="ECO:0000256" key="1">
    <source>
        <dbReference type="ARBA" id="ARBA00004123"/>
    </source>
</evidence>
<evidence type="ECO:0000259" key="7">
    <source>
        <dbReference type="PROSITE" id="PS51042"/>
    </source>
</evidence>
<accession>E3NS36</accession>
<dbReference type="Proteomes" id="UP000008281">
    <property type="component" value="Unassembled WGS sequence"/>
</dbReference>
<comment type="subcellular location">
    <subcellularLocation>
        <location evidence="1">Nucleus</location>
    </subcellularLocation>
</comment>
<keyword evidence="3" id="KW-0238">DNA-binding</keyword>
<name>E3NS36_CAERE</name>
<dbReference type="GO" id="GO:0000978">
    <property type="term" value="F:RNA polymerase II cis-regulatory region sequence-specific DNA binding"/>
    <property type="evidence" value="ECO:0007669"/>
    <property type="project" value="TreeGrafter"/>
</dbReference>